<name>A0A2Z5ZIN6_9PROT</name>
<dbReference type="EMBL" id="AP018515">
    <property type="protein sequence ID" value="BBC80255.1"/>
    <property type="molecule type" value="Genomic_DNA"/>
</dbReference>
<evidence type="ECO:0000313" key="1">
    <source>
        <dbReference type="EMBL" id="BBC80255.1"/>
    </source>
</evidence>
<evidence type="ECO:0000313" key="2">
    <source>
        <dbReference type="Proteomes" id="UP000270034"/>
    </source>
</evidence>
<dbReference type="AlphaFoldDB" id="A0A2Z5ZIN6"/>
<dbReference type="KEGG" id="aot:AcetOri_orf02858"/>
<reference evidence="1 2" key="1">
    <citation type="submission" date="2018-02" db="EMBL/GenBank/DDBJ databases">
        <title>Acetobacter orientalis genome.</title>
        <authorList>
            <person name="Nakashima N."/>
            <person name="Tamura T."/>
        </authorList>
    </citation>
    <scope>NUCLEOTIDE SEQUENCE [LARGE SCALE GENOMIC DNA]</scope>
    <source>
        <strain evidence="1 2">FAN1</strain>
    </source>
</reference>
<sequence>MYLISIEKLCKASDKVKESKQMIVTKEEYDVIRRVLESFENKQSHYELVVLNEDIA</sequence>
<dbReference type="Proteomes" id="UP000270034">
    <property type="component" value="Chromosome"/>
</dbReference>
<protein>
    <submittedName>
        <fullName evidence="1">Uncharacterized protein</fullName>
    </submittedName>
</protein>
<gene>
    <name evidence="1" type="ORF">AcetOrient_orf02858</name>
</gene>
<accession>A0A2Z5ZIN6</accession>
<proteinExistence type="predicted"/>
<organism evidence="1 2">
    <name type="scientific">Acetobacter orientalis</name>
    <dbReference type="NCBI Taxonomy" id="146474"/>
    <lineage>
        <taxon>Bacteria</taxon>
        <taxon>Pseudomonadati</taxon>
        <taxon>Pseudomonadota</taxon>
        <taxon>Alphaproteobacteria</taxon>
        <taxon>Acetobacterales</taxon>
        <taxon>Acetobacteraceae</taxon>
        <taxon>Acetobacter</taxon>
    </lineage>
</organism>